<organism evidence="1 2">
    <name type="scientific">Melissococcus plutonius</name>
    <dbReference type="NCBI Taxonomy" id="33970"/>
    <lineage>
        <taxon>Bacteria</taxon>
        <taxon>Bacillati</taxon>
        <taxon>Bacillota</taxon>
        <taxon>Bacilli</taxon>
        <taxon>Lactobacillales</taxon>
        <taxon>Enterococcaceae</taxon>
        <taxon>Melissococcus</taxon>
    </lineage>
</organism>
<proteinExistence type="predicted"/>
<dbReference type="AlphaFoldDB" id="A0A2Z5Y0Y6"/>
<protein>
    <recommendedName>
        <fullName evidence="3">L-serine ammonia-lyase</fullName>
    </recommendedName>
</protein>
<evidence type="ECO:0008006" key="3">
    <source>
        <dbReference type="Google" id="ProtNLM"/>
    </source>
</evidence>
<name>A0A2Z5Y0Y6_9ENTE</name>
<evidence type="ECO:0000313" key="1">
    <source>
        <dbReference type="EMBL" id="BBC60449.1"/>
    </source>
</evidence>
<dbReference type="Proteomes" id="UP000269226">
    <property type="component" value="Chromosome"/>
</dbReference>
<gene>
    <name evidence="1" type="ORF">DAT561_0310</name>
</gene>
<dbReference type="GeneID" id="57042871"/>
<evidence type="ECO:0000313" key="2">
    <source>
        <dbReference type="Proteomes" id="UP000269226"/>
    </source>
</evidence>
<dbReference type="EMBL" id="AP018492">
    <property type="protein sequence ID" value="BBC60449.1"/>
    <property type="molecule type" value="Genomic_DNA"/>
</dbReference>
<dbReference type="RefSeq" id="WP_013774622.1">
    <property type="nucleotide sequence ID" value="NZ_AP018492.1"/>
</dbReference>
<reference evidence="1 2" key="1">
    <citation type="submission" date="2018-01" db="EMBL/GenBank/DDBJ databases">
        <title>Whole genome sequence of Melissococcus plutonius DAT561.</title>
        <authorList>
            <person name="Okumura K."/>
            <person name="Takamatsu D."/>
            <person name="Okura M."/>
        </authorList>
    </citation>
    <scope>NUCLEOTIDE SEQUENCE [LARGE SCALE GENOMIC DNA]</scope>
    <source>
        <strain evidence="1 2">DAT561</strain>
    </source>
</reference>
<accession>A0A2Z5Y0Y6</accession>
<sequence>MKDENYHSVFDVISPGTGIKSNPNTAKFIQIGKIARAILASQPDTIDVYLYESMANITYQTTSRNFALIGGILAIDLNDSGIDNTLKAAYEKGVEVLFIQKDKHKEDHTLTTTNNSWLKISKMDQNLTIKGKLGEIENVQLVISKQKQGIELTLPLEHATTSIIYQGEINETNQLQKLLTGKKINKKELPLSHLIDDKQAIMIVKTNELDKQQIEKIRALTFVKQVLSFD</sequence>